<evidence type="ECO:0000256" key="4">
    <source>
        <dbReference type="RuleBase" id="RU000383"/>
    </source>
</evidence>
<proteinExistence type="inferred from homology"/>
<dbReference type="FunFam" id="1.10.472.10:FF:000001">
    <property type="entry name" value="G2/mitotic-specific cyclin"/>
    <property type="match status" value="1"/>
</dbReference>
<dbReference type="SMART" id="SM01332">
    <property type="entry name" value="Cyclin_C"/>
    <property type="match status" value="1"/>
</dbReference>
<dbReference type="PANTHER" id="PTHR10177">
    <property type="entry name" value="CYCLINS"/>
    <property type="match status" value="1"/>
</dbReference>
<dbReference type="OrthoDB" id="5590282at2759"/>
<accession>A0A1Y2HTI4</accession>
<feature type="domain" description="Cyclin-like" evidence="5">
    <location>
        <begin position="171"/>
        <end position="254"/>
    </location>
</feature>
<comment type="caution">
    <text evidence="7">The sequence shown here is derived from an EMBL/GenBank/DDBJ whole genome shotgun (WGS) entry which is preliminary data.</text>
</comment>
<name>A0A1Y2HTI4_9FUNG</name>
<dbReference type="InterPro" id="IPR039361">
    <property type="entry name" value="Cyclin"/>
</dbReference>
<dbReference type="Pfam" id="PF00134">
    <property type="entry name" value="Cyclin_N"/>
    <property type="match status" value="1"/>
</dbReference>
<dbReference type="STRING" id="765915.A0A1Y2HTI4"/>
<dbReference type="InterPro" id="IPR006671">
    <property type="entry name" value="Cyclin_N"/>
</dbReference>
<dbReference type="PROSITE" id="PS00292">
    <property type="entry name" value="CYCLINS"/>
    <property type="match status" value="1"/>
</dbReference>
<evidence type="ECO:0000259" key="5">
    <source>
        <dbReference type="SMART" id="SM00385"/>
    </source>
</evidence>
<evidence type="ECO:0000313" key="7">
    <source>
        <dbReference type="EMBL" id="ORZ37926.1"/>
    </source>
</evidence>
<comment type="similarity">
    <text evidence="4">Belongs to the cyclin family.</text>
</comment>
<dbReference type="GO" id="GO:0051301">
    <property type="term" value="P:cell division"/>
    <property type="evidence" value="ECO:0007669"/>
    <property type="project" value="UniProtKB-KW"/>
</dbReference>
<sequence>MGVDQIVARNPRTGRLCLIEDPDEEDIHDPAMCGEYAQEILDYLVTREKIFQPKAYYVTQQGDMSWGMRSVLVDWLFEVHKKFEFLPETMFLAVSLLDRFMSLRQCDIGKFQLVGLTCLFIAAKIEEVNPPQIGTLVYMADNGFAEADMIAAESYILKTLDFDLWAPGPFSFIRRISKADEYDLHNRNLTKYLVEVALMDHRFLAYPMSQIAAGAFFVARAANVFQTSSKTKTVTMAAGEYAAEALEWGVYFVQSSGYCRKELVPIVALFNDFFNVKVPQSVNEWAFFTSKLTHSKRYRDLDLRINAVVAALKLEKECDAVVKQHAEMDAEAMQEARLGAQAAEIKATGGVAPALPNGGRLGVWKPLPVAQIE</sequence>
<dbReference type="InterPro" id="IPR048258">
    <property type="entry name" value="Cyclins_cyclin-box"/>
</dbReference>
<keyword evidence="1" id="KW-0132">Cell division</keyword>
<dbReference type="SUPFAM" id="SSF47954">
    <property type="entry name" value="Cyclin-like"/>
    <property type="match status" value="2"/>
</dbReference>
<dbReference type="EMBL" id="MCFL01000010">
    <property type="protein sequence ID" value="ORZ37926.1"/>
    <property type="molecule type" value="Genomic_DNA"/>
</dbReference>
<evidence type="ECO:0000313" key="8">
    <source>
        <dbReference type="Proteomes" id="UP000193411"/>
    </source>
</evidence>
<protein>
    <submittedName>
        <fullName evidence="7">Cyclin-like protein</fullName>
    </submittedName>
</protein>
<keyword evidence="8" id="KW-1185">Reference proteome</keyword>
<dbReference type="AlphaFoldDB" id="A0A1Y2HTI4"/>
<evidence type="ECO:0000256" key="3">
    <source>
        <dbReference type="ARBA" id="ARBA00023306"/>
    </source>
</evidence>
<dbReference type="Gene3D" id="1.10.472.10">
    <property type="entry name" value="Cyclin-like"/>
    <property type="match status" value="2"/>
</dbReference>
<dbReference type="SMART" id="SM00385">
    <property type="entry name" value="CYCLIN"/>
    <property type="match status" value="2"/>
</dbReference>
<feature type="domain" description="Cyclin-like" evidence="5">
    <location>
        <begin position="74"/>
        <end position="158"/>
    </location>
</feature>
<dbReference type="InterPro" id="IPR013763">
    <property type="entry name" value="Cyclin-like_dom"/>
</dbReference>
<evidence type="ECO:0000256" key="2">
    <source>
        <dbReference type="ARBA" id="ARBA00023127"/>
    </source>
</evidence>
<keyword evidence="2 4" id="KW-0195">Cyclin</keyword>
<dbReference type="Proteomes" id="UP000193411">
    <property type="component" value="Unassembled WGS sequence"/>
</dbReference>
<dbReference type="Pfam" id="PF02984">
    <property type="entry name" value="Cyclin_C"/>
    <property type="match status" value="1"/>
</dbReference>
<feature type="domain" description="Cyclin C-terminal" evidence="6">
    <location>
        <begin position="167"/>
        <end position="311"/>
    </location>
</feature>
<evidence type="ECO:0000256" key="1">
    <source>
        <dbReference type="ARBA" id="ARBA00022618"/>
    </source>
</evidence>
<evidence type="ECO:0000259" key="6">
    <source>
        <dbReference type="SMART" id="SM01332"/>
    </source>
</evidence>
<dbReference type="InterPro" id="IPR036915">
    <property type="entry name" value="Cyclin-like_sf"/>
</dbReference>
<dbReference type="InterPro" id="IPR004367">
    <property type="entry name" value="Cyclin_C-dom"/>
</dbReference>
<gene>
    <name evidence="7" type="ORF">BCR44DRAFT_127503</name>
</gene>
<keyword evidence="3" id="KW-0131">Cell cycle</keyword>
<reference evidence="7 8" key="1">
    <citation type="submission" date="2016-07" db="EMBL/GenBank/DDBJ databases">
        <title>Pervasive Adenine N6-methylation of Active Genes in Fungi.</title>
        <authorList>
            <consortium name="DOE Joint Genome Institute"/>
            <person name="Mondo S.J."/>
            <person name="Dannebaum R.O."/>
            <person name="Kuo R.C."/>
            <person name="Labutti K."/>
            <person name="Haridas S."/>
            <person name="Kuo A."/>
            <person name="Salamov A."/>
            <person name="Ahrendt S.R."/>
            <person name="Lipzen A."/>
            <person name="Sullivan W."/>
            <person name="Andreopoulos W.B."/>
            <person name="Clum A."/>
            <person name="Lindquist E."/>
            <person name="Daum C."/>
            <person name="Ramamoorthy G.K."/>
            <person name="Gryganskyi A."/>
            <person name="Culley D."/>
            <person name="Magnuson J.K."/>
            <person name="James T.Y."/>
            <person name="O'Malley M.A."/>
            <person name="Stajich J.E."/>
            <person name="Spatafora J.W."/>
            <person name="Visel A."/>
            <person name="Grigoriev I.V."/>
        </authorList>
    </citation>
    <scope>NUCLEOTIDE SEQUENCE [LARGE SCALE GENOMIC DNA]</scope>
    <source>
        <strain evidence="7 8">PL171</strain>
    </source>
</reference>
<organism evidence="7 8">
    <name type="scientific">Catenaria anguillulae PL171</name>
    <dbReference type="NCBI Taxonomy" id="765915"/>
    <lineage>
        <taxon>Eukaryota</taxon>
        <taxon>Fungi</taxon>
        <taxon>Fungi incertae sedis</taxon>
        <taxon>Blastocladiomycota</taxon>
        <taxon>Blastocladiomycetes</taxon>
        <taxon>Blastocladiales</taxon>
        <taxon>Catenariaceae</taxon>
        <taxon>Catenaria</taxon>
    </lineage>
</organism>